<dbReference type="InterPro" id="IPR056647">
    <property type="entry name" value="DUF7745"/>
</dbReference>
<keyword evidence="1" id="KW-0175">Coiled coil</keyword>
<dbReference type="Pfam" id="PF24924">
    <property type="entry name" value="DUF7745"/>
    <property type="match status" value="1"/>
</dbReference>
<comment type="caution">
    <text evidence="3">The sequence shown here is derived from an EMBL/GenBank/DDBJ whole genome shotgun (WGS) entry which is preliminary data.</text>
</comment>
<organism evidence="3 4">
    <name type="scientific">Tetracentron sinense</name>
    <name type="common">Spur-leaf</name>
    <dbReference type="NCBI Taxonomy" id="13715"/>
    <lineage>
        <taxon>Eukaryota</taxon>
        <taxon>Viridiplantae</taxon>
        <taxon>Streptophyta</taxon>
        <taxon>Embryophyta</taxon>
        <taxon>Tracheophyta</taxon>
        <taxon>Spermatophyta</taxon>
        <taxon>Magnoliopsida</taxon>
        <taxon>Trochodendrales</taxon>
        <taxon>Trochodendraceae</taxon>
        <taxon>Tetracentron</taxon>
    </lineage>
</organism>
<protein>
    <recommendedName>
        <fullName evidence="2">DUF7745 domain-containing protein</fullName>
    </recommendedName>
</protein>
<dbReference type="AlphaFoldDB" id="A0A835D231"/>
<proteinExistence type="predicted"/>
<evidence type="ECO:0000259" key="2">
    <source>
        <dbReference type="Pfam" id="PF24924"/>
    </source>
</evidence>
<dbReference type="OMA" id="NSNSHEV"/>
<reference evidence="3 4" key="1">
    <citation type="submission" date="2020-04" db="EMBL/GenBank/DDBJ databases">
        <title>Plant Genome Project.</title>
        <authorList>
            <person name="Zhang R.-G."/>
        </authorList>
    </citation>
    <scope>NUCLEOTIDE SEQUENCE [LARGE SCALE GENOMIC DNA]</scope>
    <source>
        <strain evidence="3">YNK0</strain>
        <tissue evidence="3">Leaf</tissue>
    </source>
</reference>
<dbReference type="Proteomes" id="UP000655225">
    <property type="component" value="Unassembled WGS sequence"/>
</dbReference>
<feature type="domain" description="DUF7745" evidence="2">
    <location>
        <begin position="182"/>
        <end position="463"/>
    </location>
</feature>
<feature type="coiled-coil region" evidence="1">
    <location>
        <begin position="527"/>
        <end position="575"/>
    </location>
</feature>
<evidence type="ECO:0000313" key="4">
    <source>
        <dbReference type="Proteomes" id="UP000655225"/>
    </source>
</evidence>
<accession>A0A835D231</accession>
<gene>
    <name evidence="3" type="ORF">HHK36_028032</name>
</gene>
<dbReference type="PANTHER" id="PTHR33977:SF1">
    <property type="entry name" value="ZINC ION BINDING PROTEIN"/>
    <property type="match status" value="1"/>
</dbReference>
<name>A0A835D231_TETSI</name>
<evidence type="ECO:0000313" key="3">
    <source>
        <dbReference type="EMBL" id="KAF8380545.1"/>
    </source>
</evidence>
<sequence>MPIARVDDFVRGESSNKDCPARFHVEARRRRPPEMPYKPKVDGILEYILYWCSFGPDDHRKGGFYSIHSILVFNSDNKAISVAWIITPRFANVDEHKWIMALYNRVHTKDPACKLAGFIAYDPSTDVLTISCPKALKLRSKALSTHLDTMEPSVRRTDDSAFAFQTLPNVENHRLCDKKLKRWLDSLDSSEQEAFKKLKLGTVASLFNVKIKGHLVEAALGCWSLEFHVFKLGVFELSPTLEEYGRLMSVPFDQDRIVIPFCRASWKSKAASLLEVKRGFLEKLDGEENYYRCSLKFLVDNFFPRNPSWISTSSFIGLPGSWLQYRFRALALAVVGHVLFPLSFNFIDMKVVEVVEQIINGHSFIPMLLAETFRALDRCVQKRGGFFRGCISLLQVWLLEHLKFSNLLTTPAFMRQDLIESHYAFSEISLYLDSPETWYDQLVLLVPNMLVWKCSWLHVLEILSDIPIIEAIKDVVEFGSSSEELISRLFVGWKSRVRNTFGDDQDSFATIEKEPMNVLLIEDQPSYKELEEKVTSLLVENEDLKAEVTKLGSEAAVYRDRIKDLKTQVDTLETVNEEFQYFQNPINGRNSNSHEVILKLNAEQARLRQKLKDQGEASSDSD</sequence>
<dbReference type="EMBL" id="JABCRI010000021">
    <property type="protein sequence ID" value="KAF8380545.1"/>
    <property type="molecule type" value="Genomic_DNA"/>
</dbReference>
<evidence type="ECO:0000256" key="1">
    <source>
        <dbReference type="SAM" id="Coils"/>
    </source>
</evidence>
<keyword evidence="4" id="KW-1185">Reference proteome</keyword>
<dbReference type="PANTHER" id="PTHR33977">
    <property type="entry name" value="ZINC ION BINDING PROTEIN"/>
    <property type="match status" value="1"/>
</dbReference>